<gene>
    <name evidence="7" type="primary">recD2_4</name>
    <name evidence="7" type="ORF">LNAOJCKE_4925</name>
</gene>
<proteinExistence type="inferred from homology"/>
<evidence type="ECO:0000256" key="1">
    <source>
        <dbReference type="ARBA" id="ARBA00010873"/>
    </source>
</evidence>
<keyword evidence="8" id="KW-1185">Reference proteome</keyword>
<feature type="domain" description="(+)RNA virus helicase C-terminal" evidence="5">
    <location>
        <begin position="693"/>
        <end position="738"/>
    </location>
</feature>
<dbReference type="Gene3D" id="3.30.930.30">
    <property type="match status" value="1"/>
</dbReference>
<dbReference type="CDD" id="cd17933">
    <property type="entry name" value="DEXSc_RecD-like"/>
    <property type="match status" value="1"/>
</dbReference>
<evidence type="ECO:0000256" key="4">
    <source>
        <dbReference type="ARBA" id="ARBA00022971"/>
    </source>
</evidence>
<dbReference type="PANTHER" id="PTHR43788:SF6">
    <property type="entry name" value="DNA HELICASE B"/>
    <property type="match status" value="1"/>
</dbReference>
<reference evidence="7" key="1">
    <citation type="journal article" date="2021" name="Front. Microbiol.">
        <title>Comprehensive Comparative Genomics and Phenotyping of Methylobacterium Species.</title>
        <authorList>
            <person name="Alessa O."/>
            <person name="Ogura Y."/>
            <person name="Fujitani Y."/>
            <person name="Takami H."/>
            <person name="Hayashi T."/>
            <person name="Sahin N."/>
            <person name="Tani A."/>
        </authorList>
    </citation>
    <scope>NUCLEOTIDE SEQUENCE</scope>
    <source>
        <strain evidence="7">NBRC 15686</strain>
    </source>
</reference>
<dbReference type="Proteomes" id="UP001055039">
    <property type="component" value="Unassembled WGS sequence"/>
</dbReference>
<dbReference type="SUPFAM" id="SSF52540">
    <property type="entry name" value="P-loop containing nucleoside triphosphate hydrolases"/>
    <property type="match status" value="2"/>
</dbReference>
<dbReference type="RefSeq" id="WP_238228631.1">
    <property type="nucleotide sequence ID" value="NZ_BAAADH010000014.1"/>
</dbReference>
<evidence type="ECO:0000259" key="6">
    <source>
        <dbReference type="Pfam" id="PF03389"/>
    </source>
</evidence>
<reference evidence="7" key="2">
    <citation type="submission" date="2021-08" db="EMBL/GenBank/DDBJ databases">
        <authorList>
            <person name="Tani A."/>
            <person name="Ola A."/>
            <person name="Ogura Y."/>
            <person name="Katsura K."/>
            <person name="Hayashi T."/>
        </authorList>
    </citation>
    <scope>NUCLEOTIDE SEQUENCE</scope>
    <source>
        <strain evidence="7">NBRC 15686</strain>
    </source>
</reference>
<dbReference type="InterPro" id="IPR050534">
    <property type="entry name" value="Coronavir_polyprotein_1ab"/>
</dbReference>
<evidence type="ECO:0000256" key="2">
    <source>
        <dbReference type="ARBA" id="ARBA00022741"/>
    </source>
</evidence>
<name>A0ABQ4UKF8_9HYPH</name>
<dbReference type="Pfam" id="PF01443">
    <property type="entry name" value="Viral_helicase1"/>
    <property type="match status" value="1"/>
</dbReference>
<evidence type="ECO:0000256" key="3">
    <source>
        <dbReference type="ARBA" id="ARBA00022840"/>
    </source>
</evidence>
<dbReference type="Pfam" id="PF03389">
    <property type="entry name" value="MobA_MobL"/>
    <property type="match status" value="1"/>
</dbReference>
<evidence type="ECO:0000313" key="8">
    <source>
        <dbReference type="Proteomes" id="UP001055039"/>
    </source>
</evidence>
<keyword evidence="3" id="KW-0067">ATP-binding</keyword>
<evidence type="ECO:0000259" key="5">
    <source>
        <dbReference type="Pfam" id="PF01443"/>
    </source>
</evidence>
<dbReference type="InterPro" id="IPR027417">
    <property type="entry name" value="P-loop_NTPase"/>
</dbReference>
<dbReference type="NCBIfam" id="TIGR02768">
    <property type="entry name" value="TraA_Ti"/>
    <property type="match status" value="1"/>
</dbReference>
<dbReference type="Pfam" id="PF13604">
    <property type="entry name" value="AAA_30"/>
    <property type="match status" value="1"/>
</dbReference>
<evidence type="ECO:0000313" key="7">
    <source>
        <dbReference type="EMBL" id="GJE67693.1"/>
    </source>
</evidence>
<feature type="domain" description="MobA/MobL protein" evidence="6">
    <location>
        <begin position="17"/>
        <end position="240"/>
    </location>
</feature>
<keyword evidence="4" id="KW-0184">Conjugation</keyword>
<dbReference type="InterPro" id="IPR005053">
    <property type="entry name" value="MobA_MobL"/>
</dbReference>
<organism evidence="7 8">
    <name type="scientific">Methylorubrum aminovorans</name>
    <dbReference type="NCBI Taxonomy" id="269069"/>
    <lineage>
        <taxon>Bacteria</taxon>
        <taxon>Pseudomonadati</taxon>
        <taxon>Pseudomonadota</taxon>
        <taxon>Alphaproteobacteria</taxon>
        <taxon>Hyphomicrobiales</taxon>
        <taxon>Methylobacteriaceae</taxon>
        <taxon>Methylorubrum</taxon>
    </lineage>
</organism>
<comment type="similarity">
    <text evidence="1">Belongs to the MobA/MobL family.</text>
</comment>
<dbReference type="EMBL" id="BPRC01000031">
    <property type="protein sequence ID" value="GJE67693.1"/>
    <property type="molecule type" value="Genomic_DNA"/>
</dbReference>
<dbReference type="Gene3D" id="2.30.30.940">
    <property type="match status" value="1"/>
</dbReference>
<dbReference type="PANTHER" id="PTHR43788">
    <property type="entry name" value="DNA2/NAM7 HELICASE FAMILY MEMBER"/>
    <property type="match status" value="1"/>
</dbReference>
<protein>
    <submittedName>
        <fullName evidence="7">ATP-dependent RecD-like DNA helicase</fullName>
    </submittedName>
</protein>
<dbReference type="InterPro" id="IPR014136">
    <property type="entry name" value="TraA_Ti"/>
</dbReference>
<dbReference type="Gene3D" id="3.40.50.300">
    <property type="entry name" value="P-loop containing nucleotide triphosphate hydrolases"/>
    <property type="match status" value="2"/>
</dbReference>
<accession>A0ABQ4UKF8</accession>
<dbReference type="CDD" id="cd18809">
    <property type="entry name" value="SF1_C_RecD"/>
    <property type="match status" value="1"/>
</dbReference>
<keyword evidence="2" id="KW-0547">Nucleotide-binding</keyword>
<dbReference type="InterPro" id="IPR027351">
    <property type="entry name" value="(+)RNA_virus_helicase_core_dom"/>
</dbReference>
<comment type="caution">
    <text evidence="7">The sequence shown here is derived from an EMBL/GenBank/DDBJ whole genome shotgun (WGS) entry which is preliminary data.</text>
</comment>
<sequence>MAIYHLSAQVISGGAGKSAVAAAAYRRAANMVREVTGKIVTYEGKQHVAHTELALPAQIPAWFRTGIDGRSENGASAYLWNAVERKEGLKGTGYAMEMNIALPVELTREQNIALAREWIESEITAQGMVADWALHDVPGNPHIHVMIPLRKLTDAGLGPKFDFARDREGNILYRDDGKPRYERLAGPMKHLIPWRRSWAETANLHLAKAGLDRRIDHRSHIEAGIAIEPTDHIGVQASNMAGLGKVADRVAEEKARRVRNAQTIIDDPETLLPILSREKSVFDERDIARAVFRYIDDPEAFEAVRLRLGQSPELVAVAEEVFDPQSGRVIARARWTTRTLLETEIRMQAATGRLFGETSHRVSDGARDRAFAARPELSEEQREAVRHVTGAARIAAVVGFAGAGKSTMLGVACAAWTEAGHRVVGGALAGKAAEGLERSAGIASRTLASWELAWKNDRDLLGSGDVFVLDEAGMVASEQLARIVREVERRGAKLVLVGDAMQLQPIEAGAGFRAITEIIGYAELAEIWRQADPAMRRASVAFARGETAAALGVYQERGLVRFTPDRAAARAALIAAWRPDYLGQKPDGRPTETLILAQTNADVLALNAMARSALKADGMLAGEARFVTERGERMFAPGDRVLFLENDRSLGVKNGMLATVEAAEAGRLVVRLDRDGRGDGDRIEVRAELYRNLDHGYAATVHKSQGATLDRVHVLATPGMDRHLAYVAMSRHRQSVVLHGAHADFLSPGRRAKLGATPTTAALDTAALAGMAWRLGRDGAKASTLDYSGEAAFREAAVELAALDPVRMSRDLTTLAGRIEADASIPVSVGPDAVAPEPQADRDVAEADRQLLSAALAGPIAPSMSPALAALDAALSRLEHAETEIADRVRPQDLRALASAFAERRSLDGHAALAPALVRRARAMLRQAQAHWHRLHGLATRLSEAWGALAEHHGVSAHARGQAPDPGALTEAAPATVQEPQAPLTPFLAAVDLGGNGLKAALYARVDPARDLKSETDSLQRRLRTALDKPGPVYAAILAELRQRNSVYRERIGALLSDPDAHGGLRGRKGWFVPKQEKEDRARAETAFAQAKAEALKLKHAFEGVAESGRDAEVAYRQRLTIEVPGLSPAAAAALAKVGRTPATKALDEAVAEAVATPELRTEVLAFAEAVGRRFGANGSIGHDAERGLGPGQWLDKDERAILSGGGYVASYVKDGSLFRERFMSRAQERDLEQGPDLGLSL</sequence>